<feature type="transmembrane region" description="Helical" evidence="16">
    <location>
        <begin position="456"/>
        <end position="476"/>
    </location>
</feature>
<evidence type="ECO:0000259" key="17">
    <source>
        <dbReference type="SMART" id="SM00363"/>
    </source>
</evidence>
<feature type="transmembrane region" description="Helical" evidence="16">
    <location>
        <begin position="380"/>
        <end position="401"/>
    </location>
</feature>
<dbReference type="GO" id="GO:0015171">
    <property type="term" value="F:amino acid transmembrane transporter activity"/>
    <property type="evidence" value="ECO:0007669"/>
    <property type="project" value="TreeGrafter"/>
</dbReference>
<proteinExistence type="inferred from homology"/>
<feature type="transmembrane region" description="Helical" evidence="16">
    <location>
        <begin position="351"/>
        <end position="368"/>
    </location>
</feature>
<keyword evidence="10" id="KW-0496">Mitochondrion</keyword>
<dbReference type="Pfam" id="PF01479">
    <property type="entry name" value="S4"/>
    <property type="match status" value="1"/>
</dbReference>
<comment type="function">
    <text evidence="13">Component of the mitochondrial ribosome (mitoribosome), a dedicated translation machinery responsible for the synthesis of mitochondrial genome-encoded proteins, including at least some of the essential transmembrane subunits of the mitochondrial respiratory chain. The mitoribosomes are attached to the mitochondrial inner membrane and translation products are cotranslationally integrated into the membrane.</text>
</comment>
<comment type="similarity">
    <text evidence="3">Belongs to the universal ribosomal protein uS4 family.</text>
</comment>
<dbReference type="FunFam" id="3.10.290.10:FF:000025">
    <property type="entry name" value="30S ribosomal subunit S4"/>
    <property type="match status" value="1"/>
</dbReference>
<evidence type="ECO:0000256" key="2">
    <source>
        <dbReference type="ARBA" id="ARBA00004173"/>
    </source>
</evidence>
<dbReference type="Pfam" id="PF00324">
    <property type="entry name" value="AA_permease"/>
    <property type="match status" value="1"/>
</dbReference>
<evidence type="ECO:0000256" key="15">
    <source>
        <dbReference type="PROSITE-ProRule" id="PRU00182"/>
    </source>
</evidence>
<feature type="domain" description="RNA-binding S4" evidence="17">
    <location>
        <begin position="710"/>
        <end position="770"/>
    </location>
</feature>
<evidence type="ECO:0000256" key="8">
    <source>
        <dbReference type="ARBA" id="ARBA00022980"/>
    </source>
</evidence>
<evidence type="ECO:0000256" key="3">
    <source>
        <dbReference type="ARBA" id="ARBA00007465"/>
    </source>
</evidence>
<evidence type="ECO:0000256" key="7">
    <source>
        <dbReference type="ARBA" id="ARBA00022884"/>
    </source>
</evidence>
<dbReference type="EMBL" id="JASBNA010000015">
    <property type="protein sequence ID" value="KAK7686940.1"/>
    <property type="molecule type" value="Genomic_DNA"/>
</dbReference>
<dbReference type="GO" id="GO:0016020">
    <property type="term" value="C:membrane"/>
    <property type="evidence" value="ECO:0007669"/>
    <property type="project" value="UniProtKB-SubCell"/>
</dbReference>
<evidence type="ECO:0000256" key="13">
    <source>
        <dbReference type="ARBA" id="ARBA00037226"/>
    </source>
</evidence>
<reference evidence="18 19" key="1">
    <citation type="submission" date="2022-09" db="EMBL/GenBank/DDBJ databases">
        <authorList>
            <person name="Palmer J.M."/>
        </authorList>
    </citation>
    <scope>NUCLEOTIDE SEQUENCE [LARGE SCALE GENOMIC DNA]</scope>
    <source>
        <strain evidence="18 19">DSM 7382</strain>
    </source>
</reference>
<dbReference type="AlphaFoldDB" id="A0AAW0G0E2"/>
<evidence type="ECO:0000256" key="5">
    <source>
        <dbReference type="ARBA" id="ARBA00022692"/>
    </source>
</evidence>
<dbReference type="InterPro" id="IPR004841">
    <property type="entry name" value="AA-permease/SLC12A_dom"/>
</dbReference>
<evidence type="ECO:0000256" key="14">
    <source>
        <dbReference type="ARBA" id="ARBA00071419"/>
    </source>
</evidence>
<dbReference type="InterPro" id="IPR036986">
    <property type="entry name" value="S4_RNA-bd_sf"/>
</dbReference>
<dbReference type="CDD" id="cd00165">
    <property type="entry name" value="S4"/>
    <property type="match status" value="1"/>
</dbReference>
<comment type="subcellular location">
    <subcellularLocation>
        <location evidence="1">Membrane</location>
        <topology evidence="1">Multi-pass membrane protein</topology>
    </subcellularLocation>
    <subcellularLocation>
        <location evidence="2">Mitochondrion</location>
    </subcellularLocation>
</comment>
<evidence type="ECO:0000256" key="12">
    <source>
        <dbReference type="ARBA" id="ARBA00023274"/>
    </source>
</evidence>
<dbReference type="GO" id="GO:1990904">
    <property type="term" value="C:ribonucleoprotein complex"/>
    <property type="evidence" value="ECO:0007669"/>
    <property type="project" value="UniProtKB-KW"/>
</dbReference>
<dbReference type="GO" id="GO:0019843">
    <property type="term" value="F:rRNA binding"/>
    <property type="evidence" value="ECO:0007669"/>
    <property type="project" value="UniProtKB-KW"/>
</dbReference>
<evidence type="ECO:0000313" key="18">
    <source>
        <dbReference type="EMBL" id="KAK7686940.1"/>
    </source>
</evidence>
<dbReference type="SMART" id="SM00363">
    <property type="entry name" value="S4"/>
    <property type="match status" value="1"/>
</dbReference>
<feature type="transmembrane region" description="Helical" evidence="16">
    <location>
        <begin position="129"/>
        <end position="150"/>
    </location>
</feature>
<dbReference type="InterPro" id="IPR050524">
    <property type="entry name" value="APC_YAT"/>
</dbReference>
<keyword evidence="7 15" id="KW-0694">RNA-binding</keyword>
<accession>A0AAW0G0E2</accession>
<keyword evidence="6 15" id="KW-0699">rRNA-binding</keyword>
<feature type="transmembrane region" description="Helical" evidence="16">
    <location>
        <begin position="47"/>
        <end position="66"/>
    </location>
</feature>
<dbReference type="GO" id="GO:0005840">
    <property type="term" value="C:ribosome"/>
    <property type="evidence" value="ECO:0007669"/>
    <property type="project" value="UniProtKB-KW"/>
</dbReference>
<evidence type="ECO:0000256" key="16">
    <source>
        <dbReference type="SAM" id="Phobius"/>
    </source>
</evidence>
<evidence type="ECO:0000256" key="11">
    <source>
        <dbReference type="ARBA" id="ARBA00023136"/>
    </source>
</evidence>
<feature type="transmembrane region" description="Helical" evidence="16">
    <location>
        <begin position="156"/>
        <end position="179"/>
    </location>
</feature>
<dbReference type="GO" id="GO:0005739">
    <property type="term" value="C:mitochondrion"/>
    <property type="evidence" value="ECO:0007669"/>
    <property type="project" value="UniProtKB-SubCell"/>
</dbReference>
<feature type="transmembrane region" description="Helical" evidence="16">
    <location>
        <begin position="253"/>
        <end position="274"/>
    </location>
</feature>
<dbReference type="Gene3D" id="3.10.290.10">
    <property type="entry name" value="RNA-binding S4 domain"/>
    <property type="match status" value="1"/>
</dbReference>
<dbReference type="PANTHER" id="PTHR43341:SF4">
    <property type="entry name" value="ARGININE PERMEASE CAN1-RELATED"/>
    <property type="match status" value="1"/>
</dbReference>
<dbReference type="InterPro" id="IPR018079">
    <property type="entry name" value="Ribosomal_uS4_CS"/>
</dbReference>
<keyword evidence="5 16" id="KW-0812">Transmembrane</keyword>
<sequence length="1072" mass="120169">MLQQLSGEKNEKSVEYVSADTESKDELLGDVQNYEVKRELQARHISMIALGGTIGTGLFISSGKALSAGEMATLIPVSGSFTQFITRWCSPALGAANGWNYWFSWAVTFALELSVIGQVIQVWTHAVPLAAWISIFFVLLTAANMFPVKFYGEFEFWIASLKVIAVVGWLIYAFIMVVGGSKEGPIGFRYWRNPGAWGDGADLVSNQNTDRLLAWVRSLISACFTFQGVELTGLSCGELKNPRKTVPSAIRKVIYRIIIFYVLSMFFMGLLVPFNDKALDSTDNYSSASPFIIAMNNCGTKVLPDIFNAVILIAIISAGNSNIYCGSRVLFGLAQAGVAPRFFSKTTKHGVPYFSVLFTAAFGALGYLAVTNSGMTAFDWLLNITAVAGLIAWVNITYCHIRFMSILRRRNISRDTLPFKAWGMPFGAYYATILGGILCFVQGFEAFFSINASKFFTAYISLIFFAFCWVVAHFYFNGFGKEAFTWRAFLNPIDECDIDTGVREIDDAIWDDDEPPKNLWQKFWNLKLYFFRLLLRIGAGDGFAGVLEAADLVDRLVALGLDSESDAAAGDAARLRLPGVTLELGEFVAGGDDLESSLLSSLAIDLIMPRKTPNINSLARGRVRASMNKFNLFNLYKKPSIKLQNSTLYQQKFRSKQETRAYHGEHLTERRWKQIFNPNLESVAQLDASLKGSFVEETPLVLQTYASLEKRLEFAVFRSMFASSIRQARQFILNGHVKVNDVVIKHPAYPLKAGDLFSVNPEKVLIAMGRTKPSLEQAVKVDNKQIGAYNRYVKKSKEAPREVWEFEQSKPASLNTIDEHADTRIKGIKDFNESLEKNMLQEQRNTTREAVLSKILTTASSEESVTAQVFENLYGKRNAERCFLIYDKLKKADHKLIKEHSIEDAKTFITTKSNEFASEAQAKLASGVKKPLQEIVSHQLEYLRVSAQSGQLPESSKELPFDPEFNKDLDFHPKLDKDAVLEDESSAVVDLPWQKGLFGREDPAKPYFSPWTPRPFIGAFAILPSHIEINFPTCHAVYLRDPVARPGHSEVISPFHTEIHKRAYMFYVRKGL</sequence>
<dbReference type="Gene3D" id="1.20.1740.10">
    <property type="entry name" value="Amino acid/polyamine transporter I"/>
    <property type="match status" value="1"/>
</dbReference>
<keyword evidence="8" id="KW-0689">Ribosomal protein</keyword>
<evidence type="ECO:0000256" key="10">
    <source>
        <dbReference type="ARBA" id="ARBA00023128"/>
    </source>
</evidence>
<feature type="transmembrane region" description="Helical" evidence="16">
    <location>
        <begin position="422"/>
        <end position="444"/>
    </location>
</feature>
<dbReference type="PROSITE" id="PS50889">
    <property type="entry name" value="S4"/>
    <property type="match status" value="1"/>
</dbReference>
<organism evidence="18 19">
    <name type="scientific">Cerrena zonata</name>
    <dbReference type="NCBI Taxonomy" id="2478898"/>
    <lineage>
        <taxon>Eukaryota</taxon>
        <taxon>Fungi</taxon>
        <taxon>Dikarya</taxon>
        <taxon>Basidiomycota</taxon>
        <taxon>Agaricomycotina</taxon>
        <taxon>Agaricomycetes</taxon>
        <taxon>Polyporales</taxon>
        <taxon>Cerrenaceae</taxon>
        <taxon>Cerrena</taxon>
    </lineage>
</organism>
<dbReference type="FunFam" id="1.20.1740.10:FF:000001">
    <property type="entry name" value="Amino acid permease"/>
    <property type="match status" value="1"/>
</dbReference>
<keyword evidence="11 16" id="KW-0472">Membrane</keyword>
<evidence type="ECO:0000256" key="9">
    <source>
        <dbReference type="ARBA" id="ARBA00022989"/>
    </source>
</evidence>
<evidence type="ECO:0000256" key="4">
    <source>
        <dbReference type="ARBA" id="ARBA00022448"/>
    </source>
</evidence>
<feature type="transmembrane region" description="Helical" evidence="16">
    <location>
        <begin position="306"/>
        <end position="331"/>
    </location>
</feature>
<keyword evidence="12" id="KW-0687">Ribonucleoprotein</keyword>
<keyword evidence="19" id="KW-1185">Reference proteome</keyword>
<comment type="caution">
    <text evidence="18">The sequence shown here is derived from an EMBL/GenBank/DDBJ whole genome shotgun (WGS) entry which is preliminary data.</text>
</comment>
<evidence type="ECO:0000256" key="1">
    <source>
        <dbReference type="ARBA" id="ARBA00004141"/>
    </source>
</evidence>
<dbReference type="PANTHER" id="PTHR43341">
    <property type="entry name" value="AMINO ACID PERMEASE"/>
    <property type="match status" value="1"/>
</dbReference>
<evidence type="ECO:0000313" key="19">
    <source>
        <dbReference type="Proteomes" id="UP001385951"/>
    </source>
</evidence>
<keyword evidence="4" id="KW-0813">Transport</keyword>
<keyword evidence="9 16" id="KW-1133">Transmembrane helix</keyword>
<dbReference type="SUPFAM" id="SSF55174">
    <property type="entry name" value="Alpha-L RNA-binding motif"/>
    <property type="match status" value="1"/>
</dbReference>
<dbReference type="Proteomes" id="UP001385951">
    <property type="component" value="Unassembled WGS sequence"/>
</dbReference>
<protein>
    <recommendedName>
        <fullName evidence="14">Small ribosomal subunit protein uS4m</fullName>
    </recommendedName>
</protein>
<gene>
    <name evidence="18" type="ORF">QCA50_010019</name>
</gene>
<evidence type="ECO:0000256" key="6">
    <source>
        <dbReference type="ARBA" id="ARBA00022730"/>
    </source>
</evidence>
<name>A0AAW0G0E2_9APHY</name>
<dbReference type="PROSITE" id="PS00632">
    <property type="entry name" value="RIBOSOMAL_S4"/>
    <property type="match status" value="1"/>
</dbReference>
<dbReference type="InterPro" id="IPR002942">
    <property type="entry name" value="S4_RNA-bd"/>
</dbReference>